<keyword evidence="3" id="KW-1185">Reference proteome</keyword>
<evidence type="ECO:0000313" key="2">
    <source>
        <dbReference type="EMBL" id="KAK0421424.1"/>
    </source>
</evidence>
<comment type="caution">
    <text evidence="2">The sequence shown here is derived from an EMBL/GenBank/DDBJ whole genome shotgun (WGS) entry which is preliminary data.</text>
</comment>
<dbReference type="EMBL" id="JAUEPT010000809">
    <property type="protein sequence ID" value="KAK0421424.1"/>
    <property type="molecule type" value="Genomic_DNA"/>
</dbReference>
<sequence length="220" mass="25207">MSLTPHIDNHFPLISPRIEFQKFVSRPLPPITPRIDYHALVEGQTNRPIRNPGDDMYVPDEGNRRRNSVDDMYIPDEENLGGAESQEEPPTEPHAETEPTEDVKPSPGVPQPPKKSIYDLPPGQPGRPNSGGYSMEKKLVNECGWSKEEFERITAEVHALAKTHLDTAVCYKRQADYKVARICKQMIDKHEMLKPFVQCWPVRDMLKLHLKTTSEAHRRH</sequence>
<proteinExistence type="predicted"/>
<reference evidence="2" key="1">
    <citation type="submission" date="2023-06" db="EMBL/GenBank/DDBJ databases">
        <authorList>
            <consortium name="Lawrence Berkeley National Laboratory"/>
            <person name="Ahrendt S."/>
            <person name="Sahu N."/>
            <person name="Indic B."/>
            <person name="Wong-Bajracharya J."/>
            <person name="Merenyi Z."/>
            <person name="Ke H.-M."/>
            <person name="Monk M."/>
            <person name="Kocsube S."/>
            <person name="Drula E."/>
            <person name="Lipzen A."/>
            <person name="Balint B."/>
            <person name="Henrissat B."/>
            <person name="Andreopoulos B."/>
            <person name="Martin F.M."/>
            <person name="Harder C.B."/>
            <person name="Rigling D."/>
            <person name="Ford K.L."/>
            <person name="Foster G.D."/>
            <person name="Pangilinan J."/>
            <person name="Papanicolaou A."/>
            <person name="Barry K."/>
            <person name="LaButti K."/>
            <person name="Viragh M."/>
            <person name="Koriabine M."/>
            <person name="Yan M."/>
            <person name="Riley R."/>
            <person name="Champramary S."/>
            <person name="Plett K.L."/>
            <person name="Tsai I.J."/>
            <person name="Slot J."/>
            <person name="Sipos G."/>
            <person name="Plett J."/>
            <person name="Nagy L.G."/>
            <person name="Grigoriev I.V."/>
        </authorList>
    </citation>
    <scope>NUCLEOTIDE SEQUENCE</scope>
    <source>
        <strain evidence="2">FPL87.14</strain>
    </source>
</reference>
<accession>A0AA39IDU3</accession>
<feature type="compositionally biased region" description="Basic and acidic residues" evidence="1">
    <location>
        <begin position="91"/>
        <end position="104"/>
    </location>
</feature>
<gene>
    <name evidence="2" type="ORF">EV421DRAFT_1918129</name>
</gene>
<feature type="compositionally biased region" description="Acidic residues" evidence="1">
    <location>
        <begin position="73"/>
        <end position="90"/>
    </location>
</feature>
<feature type="region of interest" description="Disordered" evidence="1">
    <location>
        <begin position="43"/>
        <end position="135"/>
    </location>
</feature>
<dbReference type="AlphaFoldDB" id="A0AA39IDU3"/>
<evidence type="ECO:0000313" key="3">
    <source>
        <dbReference type="Proteomes" id="UP001175226"/>
    </source>
</evidence>
<evidence type="ECO:0000256" key="1">
    <source>
        <dbReference type="SAM" id="MobiDB-lite"/>
    </source>
</evidence>
<dbReference type="Proteomes" id="UP001175226">
    <property type="component" value="Unassembled WGS sequence"/>
</dbReference>
<organism evidence="2 3">
    <name type="scientific">Armillaria borealis</name>
    <dbReference type="NCBI Taxonomy" id="47425"/>
    <lineage>
        <taxon>Eukaryota</taxon>
        <taxon>Fungi</taxon>
        <taxon>Dikarya</taxon>
        <taxon>Basidiomycota</taxon>
        <taxon>Agaricomycotina</taxon>
        <taxon>Agaricomycetes</taxon>
        <taxon>Agaricomycetidae</taxon>
        <taxon>Agaricales</taxon>
        <taxon>Marasmiineae</taxon>
        <taxon>Physalacriaceae</taxon>
        <taxon>Armillaria</taxon>
    </lineage>
</organism>
<protein>
    <submittedName>
        <fullName evidence="2">Uncharacterized protein</fullName>
    </submittedName>
</protein>
<name>A0AA39IDU3_9AGAR</name>